<sequence>MNNQFEQHLAAADDSDLWIPSVPWIGRAQDIIDVANSDRSEDQYRKGAAVAGGFFWVYPISWTTVAIAGSRGVCDGLSATDCNDEGHFKRSPLQSSCIIHTLNMNNQSDQHLAAAHEAWSNGARWFASAQDIVNTANSDGSEDQSCKKEAVEGSFGWAIFYWDKRVEDIINDQAAGN</sequence>
<organism evidence="1 2">
    <name type="scientific">Collybiopsis luxurians FD-317 M1</name>
    <dbReference type="NCBI Taxonomy" id="944289"/>
    <lineage>
        <taxon>Eukaryota</taxon>
        <taxon>Fungi</taxon>
        <taxon>Dikarya</taxon>
        <taxon>Basidiomycota</taxon>
        <taxon>Agaricomycotina</taxon>
        <taxon>Agaricomycetes</taxon>
        <taxon>Agaricomycetidae</taxon>
        <taxon>Agaricales</taxon>
        <taxon>Marasmiineae</taxon>
        <taxon>Omphalotaceae</taxon>
        <taxon>Collybiopsis</taxon>
        <taxon>Collybiopsis luxurians</taxon>
    </lineage>
</organism>
<evidence type="ECO:0000313" key="1">
    <source>
        <dbReference type="EMBL" id="KIK58704.1"/>
    </source>
</evidence>
<evidence type="ECO:0000313" key="2">
    <source>
        <dbReference type="Proteomes" id="UP000053593"/>
    </source>
</evidence>
<keyword evidence="2" id="KW-1185">Reference proteome</keyword>
<accession>A0A0D0C885</accession>
<dbReference type="HOGENOM" id="CLU_1518035_0_0_1"/>
<dbReference type="AlphaFoldDB" id="A0A0D0C885"/>
<dbReference type="EMBL" id="KN834783">
    <property type="protein sequence ID" value="KIK58704.1"/>
    <property type="molecule type" value="Genomic_DNA"/>
</dbReference>
<protein>
    <submittedName>
        <fullName evidence="1">Uncharacterized protein</fullName>
    </submittedName>
</protein>
<dbReference type="Proteomes" id="UP000053593">
    <property type="component" value="Unassembled WGS sequence"/>
</dbReference>
<reference evidence="1 2" key="1">
    <citation type="submission" date="2014-04" db="EMBL/GenBank/DDBJ databases">
        <title>Evolutionary Origins and Diversification of the Mycorrhizal Mutualists.</title>
        <authorList>
            <consortium name="DOE Joint Genome Institute"/>
            <consortium name="Mycorrhizal Genomics Consortium"/>
            <person name="Kohler A."/>
            <person name="Kuo A."/>
            <person name="Nagy L.G."/>
            <person name="Floudas D."/>
            <person name="Copeland A."/>
            <person name="Barry K.W."/>
            <person name="Cichocki N."/>
            <person name="Veneault-Fourrey C."/>
            <person name="LaButti K."/>
            <person name="Lindquist E.A."/>
            <person name="Lipzen A."/>
            <person name="Lundell T."/>
            <person name="Morin E."/>
            <person name="Murat C."/>
            <person name="Riley R."/>
            <person name="Ohm R."/>
            <person name="Sun H."/>
            <person name="Tunlid A."/>
            <person name="Henrissat B."/>
            <person name="Grigoriev I.V."/>
            <person name="Hibbett D.S."/>
            <person name="Martin F."/>
        </authorList>
    </citation>
    <scope>NUCLEOTIDE SEQUENCE [LARGE SCALE GENOMIC DNA]</scope>
    <source>
        <strain evidence="1 2">FD-317 M1</strain>
    </source>
</reference>
<gene>
    <name evidence="1" type="ORF">GYMLUDRAFT_245797</name>
</gene>
<proteinExistence type="predicted"/>
<name>A0A0D0C885_9AGAR</name>